<organism evidence="3 4">
    <name type="scientific">Varroa destructor</name>
    <name type="common">Honeybee mite</name>
    <dbReference type="NCBI Taxonomy" id="109461"/>
    <lineage>
        <taxon>Eukaryota</taxon>
        <taxon>Metazoa</taxon>
        <taxon>Ecdysozoa</taxon>
        <taxon>Arthropoda</taxon>
        <taxon>Chelicerata</taxon>
        <taxon>Arachnida</taxon>
        <taxon>Acari</taxon>
        <taxon>Parasitiformes</taxon>
        <taxon>Mesostigmata</taxon>
        <taxon>Gamasina</taxon>
        <taxon>Dermanyssoidea</taxon>
        <taxon>Varroidae</taxon>
        <taxon>Varroa</taxon>
    </lineage>
</organism>
<dbReference type="Pfam" id="PF00013">
    <property type="entry name" value="KH_1"/>
    <property type="match status" value="1"/>
</dbReference>
<dbReference type="AlphaFoldDB" id="A0A7M7JVT9"/>
<reference evidence="3" key="1">
    <citation type="submission" date="2021-01" db="UniProtKB">
        <authorList>
            <consortium name="EnsemblMetazoa"/>
        </authorList>
    </citation>
    <scope>IDENTIFICATION</scope>
</reference>
<dbReference type="SMART" id="SM00322">
    <property type="entry name" value="KH"/>
    <property type="match status" value="1"/>
</dbReference>
<dbReference type="GO" id="GO:0005634">
    <property type="term" value="C:nucleus"/>
    <property type="evidence" value="ECO:0007669"/>
    <property type="project" value="TreeGrafter"/>
</dbReference>
<dbReference type="OMA" id="CLAHFQT"/>
<evidence type="ECO:0000256" key="1">
    <source>
        <dbReference type="PROSITE-ProRule" id="PRU00117"/>
    </source>
</evidence>
<dbReference type="Gene3D" id="3.90.1140.10">
    <property type="entry name" value="Cyclic phosphodiesterase"/>
    <property type="match status" value="1"/>
</dbReference>
<feature type="domain" description="K Homology" evidence="2">
    <location>
        <begin position="68"/>
        <end position="136"/>
    </location>
</feature>
<dbReference type="GO" id="GO:0006355">
    <property type="term" value="P:regulation of DNA-templated transcription"/>
    <property type="evidence" value="ECO:0007669"/>
    <property type="project" value="TreeGrafter"/>
</dbReference>
<dbReference type="InParanoid" id="A0A7M7JVT9"/>
<dbReference type="RefSeq" id="XP_022657689.1">
    <property type="nucleotide sequence ID" value="XM_022801954.1"/>
</dbReference>
<dbReference type="PANTHER" id="PTHR13360:SF1">
    <property type="entry name" value="ACTIVATING SIGNAL COINTEGRATOR 1 COMPLEX SUBUNIT 1"/>
    <property type="match status" value="1"/>
</dbReference>
<proteinExistence type="predicted"/>
<dbReference type="SUPFAM" id="SSF54791">
    <property type="entry name" value="Eukaryotic type KH-domain (KH-domain type I)"/>
    <property type="match status" value="1"/>
</dbReference>
<keyword evidence="1" id="KW-0694">RNA-binding</keyword>
<dbReference type="GeneID" id="111248884"/>
<dbReference type="EnsemblMetazoa" id="XM_022801954">
    <property type="protein sequence ID" value="XP_022657689"/>
    <property type="gene ID" value="LOC111248884"/>
</dbReference>
<protein>
    <recommendedName>
        <fullName evidence="2">K Homology domain-containing protein</fullName>
    </recommendedName>
</protein>
<dbReference type="Pfam" id="PF10469">
    <property type="entry name" value="AKAP7_NLS"/>
    <property type="match status" value="1"/>
</dbReference>
<dbReference type="RefSeq" id="XP_022657690.1">
    <property type="nucleotide sequence ID" value="XM_022801955.1"/>
</dbReference>
<name>A0A7M7JVT9_VARDE</name>
<evidence type="ECO:0000313" key="4">
    <source>
        <dbReference type="Proteomes" id="UP000594260"/>
    </source>
</evidence>
<evidence type="ECO:0000259" key="2">
    <source>
        <dbReference type="SMART" id="SM00322"/>
    </source>
</evidence>
<dbReference type="RefSeq" id="XP_022657688.1">
    <property type="nucleotide sequence ID" value="XM_022801953.1"/>
</dbReference>
<dbReference type="InterPro" id="IPR019510">
    <property type="entry name" value="AKAP7-like_phosphoesterase"/>
</dbReference>
<dbReference type="EnsemblMetazoa" id="XM_022801955">
    <property type="protein sequence ID" value="XP_022657690"/>
    <property type="gene ID" value="LOC111248884"/>
</dbReference>
<dbReference type="PROSITE" id="PS50084">
    <property type="entry name" value="KH_TYPE_1"/>
    <property type="match status" value="1"/>
</dbReference>
<dbReference type="KEGG" id="vde:111248884"/>
<dbReference type="InterPro" id="IPR004087">
    <property type="entry name" value="KH_dom"/>
</dbReference>
<dbReference type="Gene3D" id="3.30.1370.10">
    <property type="entry name" value="K Homology domain, type 1"/>
    <property type="match status" value="1"/>
</dbReference>
<accession>A0A7M7JVT9</accession>
<dbReference type="OrthoDB" id="277832at2759"/>
<dbReference type="InterPro" id="IPR036612">
    <property type="entry name" value="KH_dom_type_1_sf"/>
</dbReference>
<keyword evidence="4" id="KW-1185">Reference proteome</keyword>
<evidence type="ECO:0000313" key="3">
    <source>
        <dbReference type="EnsemblMetazoa" id="XP_022657690"/>
    </source>
</evidence>
<dbReference type="EnsemblMetazoa" id="XM_022801953">
    <property type="protein sequence ID" value="XP_022657688"/>
    <property type="gene ID" value="LOC111248884"/>
</dbReference>
<dbReference type="FunCoup" id="A0A7M7JVT9">
    <property type="interactions" value="1323"/>
</dbReference>
<sequence>MDCGVDPLKWDLKWINGICYRLHPEVDLRSRERIIQQYPEEDDVEDYVEDNEPGCSGFSEEETNNQEANICLRYHVPDRYLGRLCGQQHSRRKEIEADTGASIRIPSKGSNDDIVILGNTHQSVEECLARIQAIVKQARLQDCFTHFISIPLTFDVVKRNLQEFQCMAMATSSTLTKELFVRPCKLHLTICCLSLQDKTEVAQASEILLGCEDLIAEHVGKEPIVIWIRGLEIMNDDPDMVDVLYAKIVEKERNDAGRLQDLCDAIVTRLRQSSLMADNLAIDRDHLKLHMTVVNSKFAKEPHAVVDSSHKSRRGSCENVKAFSAKKILEILGDQDFGEVQLNEMQLNVVSQVEPSTGYYRNVAKLGLHTNCQC</sequence>
<dbReference type="PANTHER" id="PTHR13360">
    <property type="entry name" value="ACTIVATING SIGNAL COINTEGRATOR 1 COMPLEX SUBUNIT 1"/>
    <property type="match status" value="1"/>
</dbReference>
<dbReference type="InterPro" id="IPR009210">
    <property type="entry name" value="ASCC1"/>
</dbReference>
<dbReference type="GO" id="GO:0006307">
    <property type="term" value="P:DNA alkylation repair"/>
    <property type="evidence" value="ECO:0007669"/>
    <property type="project" value="InterPro"/>
</dbReference>
<dbReference type="GO" id="GO:0003723">
    <property type="term" value="F:RNA binding"/>
    <property type="evidence" value="ECO:0007669"/>
    <property type="project" value="UniProtKB-UniRule"/>
</dbReference>
<dbReference type="Proteomes" id="UP000594260">
    <property type="component" value="Unplaced"/>
</dbReference>
<dbReference type="InterPro" id="IPR004088">
    <property type="entry name" value="KH_dom_type_1"/>
</dbReference>